<accession>A0AAD9S654</accession>
<comment type="caution">
    <text evidence="2">The sequence shown here is derived from an EMBL/GenBank/DDBJ whole genome shotgun (WGS) entry which is preliminary data.</text>
</comment>
<dbReference type="Proteomes" id="UP001265746">
    <property type="component" value="Unassembled WGS sequence"/>
</dbReference>
<dbReference type="EMBL" id="JAUJFL010000006">
    <property type="protein sequence ID" value="KAK2600512.1"/>
    <property type="molecule type" value="Genomic_DNA"/>
</dbReference>
<sequence>MALPTPSTLPSSTNPSLIMADKRPFRPDANYGEDYTLVWFTDKELDESIRKPRLCGHRKTCQVCEATYHTESLQRTAPYSYRRHLTDEDAGEVTSKLVFEIQSDRLHISGRLERHADIVMSRWTKNGRHGSHQKRESLLSEVAEDLAKTPEDIIAYNYSKEKSFYMRRSLSRRRRLLLPWLNVEVLKMSPDTLLALLYCRTAYGPSEWAAFDGQQLRKYWADGHFDCDHSSKTIVMYGEGQYGSLVDWDAEEIHRADTVGFPFGYLVLEAQAYLMGLLRKIIDRILQDIDASDPVRTDKWRQATKTGAFRRTNDIEPWSPYTRGAFCAPPRFDLAYLTSLAQSRREKAEDHLRDLQCNPAYMRRHIRLVADSTLLDKSSDTAKGTWFAMQMSNATESYYLWRFVEDECRHVNEKDVVFKSICVDTGPQLIKIFGRYKPPQGLKGQAWLDQQRELRSSMRTFWDSIRELKKDDFNKTNLSAEEKEDLLKVISADLCAVHQKAVKGEEDAVYASMKKRRQVLTEAPTTFVGYEDKSELPTREIGHVKSKKKTRPNTPEEVQPEQLPRDLSKLSLDRTTREAIAVPMKTFDEFVCELFPAEKDEGRRGVNWQTFVRRMTAVGCSVGNSGGGGSEVLFSHESFGKITFHKPHPEPRVDAIKLRSWGYRLEKRFGWSRERFVVAGTQGDQAREESKDKGEAEAS</sequence>
<feature type="region of interest" description="Disordered" evidence="1">
    <location>
        <begin position="680"/>
        <end position="699"/>
    </location>
</feature>
<feature type="region of interest" description="Disordered" evidence="1">
    <location>
        <begin position="538"/>
        <end position="563"/>
    </location>
</feature>
<dbReference type="PANTHER" id="PTHR40788">
    <property type="entry name" value="CLR5 DOMAIN-CONTAINING PROTEIN-RELATED"/>
    <property type="match status" value="1"/>
</dbReference>
<gene>
    <name evidence="2" type="ORF">N8I77_010039</name>
</gene>
<dbReference type="PANTHER" id="PTHR40788:SF1">
    <property type="entry name" value="IPA PROTEIN"/>
    <property type="match status" value="1"/>
</dbReference>
<protein>
    <submittedName>
        <fullName evidence="2">Uncharacterized protein</fullName>
    </submittedName>
</protein>
<name>A0AAD9S654_PHOAM</name>
<reference evidence="2" key="1">
    <citation type="submission" date="2023-06" db="EMBL/GenBank/DDBJ databases">
        <authorList>
            <person name="Noh H."/>
        </authorList>
    </citation>
    <scope>NUCLEOTIDE SEQUENCE</scope>
    <source>
        <strain evidence="2">DUCC20226</strain>
    </source>
</reference>
<feature type="compositionally biased region" description="Basic and acidic residues" evidence="1">
    <location>
        <begin position="685"/>
        <end position="699"/>
    </location>
</feature>
<dbReference type="AlphaFoldDB" id="A0AAD9S654"/>
<evidence type="ECO:0000256" key="1">
    <source>
        <dbReference type="SAM" id="MobiDB-lite"/>
    </source>
</evidence>
<evidence type="ECO:0000313" key="2">
    <source>
        <dbReference type="EMBL" id="KAK2600512.1"/>
    </source>
</evidence>
<feature type="compositionally biased region" description="Low complexity" evidence="1">
    <location>
        <begin position="1"/>
        <end position="17"/>
    </location>
</feature>
<keyword evidence="3" id="KW-1185">Reference proteome</keyword>
<organism evidence="2 3">
    <name type="scientific">Phomopsis amygdali</name>
    <name type="common">Fusicoccum amygdali</name>
    <dbReference type="NCBI Taxonomy" id="1214568"/>
    <lineage>
        <taxon>Eukaryota</taxon>
        <taxon>Fungi</taxon>
        <taxon>Dikarya</taxon>
        <taxon>Ascomycota</taxon>
        <taxon>Pezizomycotina</taxon>
        <taxon>Sordariomycetes</taxon>
        <taxon>Sordariomycetidae</taxon>
        <taxon>Diaporthales</taxon>
        <taxon>Diaporthaceae</taxon>
        <taxon>Diaporthe</taxon>
    </lineage>
</organism>
<feature type="region of interest" description="Disordered" evidence="1">
    <location>
        <begin position="1"/>
        <end position="21"/>
    </location>
</feature>
<evidence type="ECO:0000313" key="3">
    <source>
        <dbReference type="Proteomes" id="UP001265746"/>
    </source>
</evidence>
<proteinExistence type="predicted"/>